<protein>
    <submittedName>
        <fullName evidence="2">Heterokaryon incompatibility protein 6, OR allele</fullName>
    </submittedName>
</protein>
<feature type="domain" description="Heterokaryon incompatibility" evidence="1">
    <location>
        <begin position="102"/>
        <end position="250"/>
    </location>
</feature>
<dbReference type="Pfam" id="PF26639">
    <property type="entry name" value="Het-6_barrel"/>
    <property type="match status" value="1"/>
</dbReference>
<sequence length="684" mass="76632">MSRHFVIDIALGSIVEGIWPKSYNSTVIRGPQTPETDQNLTPDREDNEKVAAAFHYSPLYDSPESQNEKRPVRLLHLLPGSRQEDIECRLVKTDISQAANSYEALSYVWGDASALTPIQVNGDTLRIGKNLRSALLNLRLTDTPRTLWVDAVCIDEENVDERDRQVANMGDIYRSASRTIVWLGDATKESAEAFAMIKSLGDEAIELKESPGVAIRPGNGPTFQKFKNDAFFEKAIMARAWWRRVWTAQELLLAKNAIIVNGRFQVDWDFFCAAAYHGAALEIWNALYFGNTVESEIEGFYAIQAMKNLPKLETLADELLAFLIHARQRNATDPRDKIFAVLGLVSGSPQNIGIKPDYRSSVGEVYCEATRRLIASSGNIDVLGVCFPFKAQKISDLPSWVADWSSTDNIARPLMNDAKGTRRATHASRKATAKPRWDADGKTLIIEGHAVDTVTRLSSVQHEIDESAWDMDDISFDDDDDQTLSEILRDLRTMAGRFYENLTSVVPHLATFVEWERFAMGLKPTNPDPKTAEPMAIFCQTLCAGTLAPGGFGETESLFRTWMDSLAPIRNLKQWKVDRAKRIFRPLGFLGYLKSTWQTYGEFPAYITHTTERRLGGTEKGYLCLLPKATEVGDQLTILKGGRVPVILRPRGDGTMEFIGEAYVHGIMDGEAFREDNCSDIQIR</sequence>
<dbReference type="PANTHER" id="PTHR24148">
    <property type="entry name" value="ANKYRIN REPEAT DOMAIN-CONTAINING PROTEIN 39 HOMOLOG-RELATED"/>
    <property type="match status" value="1"/>
</dbReference>
<gene>
    <name evidence="2" type="ORF">QBC46DRAFT_92335</name>
</gene>
<name>A0AAN6S5E5_9PEZI</name>
<dbReference type="InterPro" id="IPR010730">
    <property type="entry name" value="HET"/>
</dbReference>
<accession>A0AAN6S5E5</accession>
<evidence type="ECO:0000259" key="1">
    <source>
        <dbReference type="Pfam" id="PF06985"/>
    </source>
</evidence>
<dbReference type="Proteomes" id="UP001303473">
    <property type="component" value="Unassembled WGS sequence"/>
</dbReference>
<proteinExistence type="predicted"/>
<dbReference type="EMBL" id="MU853780">
    <property type="protein sequence ID" value="KAK3941792.1"/>
    <property type="molecule type" value="Genomic_DNA"/>
</dbReference>
<dbReference type="AlphaFoldDB" id="A0AAN6S5E5"/>
<comment type="caution">
    <text evidence="2">The sequence shown here is derived from an EMBL/GenBank/DDBJ whole genome shotgun (WGS) entry which is preliminary data.</text>
</comment>
<dbReference type="Pfam" id="PF06985">
    <property type="entry name" value="HET"/>
    <property type="match status" value="1"/>
</dbReference>
<dbReference type="InterPro" id="IPR052895">
    <property type="entry name" value="HetReg/Transcr_Mod"/>
</dbReference>
<dbReference type="PANTHER" id="PTHR24148:SF64">
    <property type="entry name" value="HETEROKARYON INCOMPATIBILITY DOMAIN-CONTAINING PROTEIN"/>
    <property type="match status" value="1"/>
</dbReference>
<reference evidence="3" key="1">
    <citation type="journal article" date="2023" name="Mol. Phylogenet. Evol.">
        <title>Genome-scale phylogeny and comparative genomics of the fungal order Sordariales.</title>
        <authorList>
            <person name="Hensen N."/>
            <person name="Bonometti L."/>
            <person name="Westerberg I."/>
            <person name="Brannstrom I.O."/>
            <person name="Guillou S."/>
            <person name="Cros-Aarteil S."/>
            <person name="Calhoun S."/>
            <person name="Haridas S."/>
            <person name="Kuo A."/>
            <person name="Mondo S."/>
            <person name="Pangilinan J."/>
            <person name="Riley R."/>
            <person name="LaButti K."/>
            <person name="Andreopoulos B."/>
            <person name="Lipzen A."/>
            <person name="Chen C."/>
            <person name="Yan M."/>
            <person name="Daum C."/>
            <person name="Ng V."/>
            <person name="Clum A."/>
            <person name="Steindorff A."/>
            <person name="Ohm R.A."/>
            <person name="Martin F."/>
            <person name="Silar P."/>
            <person name="Natvig D.O."/>
            <person name="Lalanne C."/>
            <person name="Gautier V."/>
            <person name="Ament-Velasquez S.L."/>
            <person name="Kruys A."/>
            <person name="Hutchinson M.I."/>
            <person name="Powell A.J."/>
            <person name="Barry K."/>
            <person name="Miller A.N."/>
            <person name="Grigoriev I.V."/>
            <person name="Debuchy R."/>
            <person name="Gladieux P."/>
            <person name="Hiltunen Thoren M."/>
            <person name="Johannesson H."/>
        </authorList>
    </citation>
    <scope>NUCLEOTIDE SEQUENCE [LARGE SCALE GENOMIC DNA]</scope>
    <source>
        <strain evidence="3">CBS 340.73</strain>
    </source>
</reference>
<evidence type="ECO:0000313" key="3">
    <source>
        <dbReference type="Proteomes" id="UP001303473"/>
    </source>
</evidence>
<evidence type="ECO:0000313" key="2">
    <source>
        <dbReference type="EMBL" id="KAK3941792.1"/>
    </source>
</evidence>
<keyword evidence="3" id="KW-1185">Reference proteome</keyword>
<organism evidence="2 3">
    <name type="scientific">Diplogelasinospora grovesii</name>
    <dbReference type="NCBI Taxonomy" id="303347"/>
    <lineage>
        <taxon>Eukaryota</taxon>
        <taxon>Fungi</taxon>
        <taxon>Dikarya</taxon>
        <taxon>Ascomycota</taxon>
        <taxon>Pezizomycotina</taxon>
        <taxon>Sordariomycetes</taxon>
        <taxon>Sordariomycetidae</taxon>
        <taxon>Sordariales</taxon>
        <taxon>Diplogelasinosporaceae</taxon>
        <taxon>Diplogelasinospora</taxon>
    </lineage>
</organism>